<dbReference type="InterPro" id="IPR039426">
    <property type="entry name" value="TonB-dep_rcpt-like"/>
</dbReference>
<dbReference type="GO" id="GO:0009279">
    <property type="term" value="C:cell outer membrane"/>
    <property type="evidence" value="ECO:0007669"/>
    <property type="project" value="UniProtKB-SubCell"/>
</dbReference>
<evidence type="ECO:0000256" key="1">
    <source>
        <dbReference type="ARBA" id="ARBA00004571"/>
    </source>
</evidence>
<dbReference type="PROSITE" id="PS52016">
    <property type="entry name" value="TONB_DEPENDENT_REC_3"/>
    <property type="match status" value="1"/>
</dbReference>
<keyword evidence="5 7" id="KW-0472">Membrane</keyword>
<evidence type="ECO:0000256" key="7">
    <source>
        <dbReference type="PROSITE-ProRule" id="PRU01360"/>
    </source>
</evidence>
<dbReference type="EMBL" id="QRZA01000014">
    <property type="protein sequence ID" value="RGV33262.1"/>
    <property type="molecule type" value="Genomic_DNA"/>
</dbReference>
<dbReference type="Pfam" id="PF07660">
    <property type="entry name" value="STN"/>
    <property type="match status" value="1"/>
</dbReference>
<dbReference type="Gene3D" id="2.60.40.1120">
    <property type="entry name" value="Carboxypeptidase-like, regulatory domain"/>
    <property type="match status" value="1"/>
</dbReference>
<comment type="similarity">
    <text evidence="7">Belongs to the TonB-dependent receptor family.</text>
</comment>
<dbReference type="Gene3D" id="2.170.130.10">
    <property type="entry name" value="TonB-dependent receptor, plug domain"/>
    <property type="match status" value="1"/>
</dbReference>
<evidence type="ECO:0000313" key="10">
    <source>
        <dbReference type="EMBL" id="RGV33262.1"/>
    </source>
</evidence>
<feature type="domain" description="Secretin/TonB short N-terminal" evidence="8">
    <location>
        <begin position="58"/>
        <end position="107"/>
    </location>
</feature>
<evidence type="ECO:0000256" key="6">
    <source>
        <dbReference type="ARBA" id="ARBA00023237"/>
    </source>
</evidence>
<dbReference type="Pfam" id="PF07715">
    <property type="entry name" value="Plug"/>
    <property type="match status" value="1"/>
</dbReference>
<dbReference type="Gene3D" id="3.55.50.30">
    <property type="match status" value="1"/>
</dbReference>
<organism evidence="10 11">
    <name type="scientific">Butyricimonas virosa</name>
    <dbReference type="NCBI Taxonomy" id="544645"/>
    <lineage>
        <taxon>Bacteria</taxon>
        <taxon>Pseudomonadati</taxon>
        <taxon>Bacteroidota</taxon>
        <taxon>Bacteroidia</taxon>
        <taxon>Bacteroidales</taxon>
        <taxon>Odoribacteraceae</taxon>
        <taxon>Butyricimonas</taxon>
    </lineage>
</organism>
<proteinExistence type="inferred from homology"/>
<dbReference type="InterPro" id="IPR037066">
    <property type="entry name" value="Plug_dom_sf"/>
</dbReference>
<dbReference type="Gene3D" id="2.40.170.20">
    <property type="entry name" value="TonB-dependent receptor, beta-barrel domain"/>
    <property type="match status" value="1"/>
</dbReference>
<dbReference type="STRING" id="1121130.GCA_000519105_00006"/>
<comment type="caution">
    <text evidence="10">The sequence shown here is derived from an EMBL/GenBank/DDBJ whole genome shotgun (WGS) entry which is preliminary data.</text>
</comment>
<feature type="domain" description="TonB-dependent receptor plug" evidence="9">
    <location>
        <begin position="211"/>
        <end position="338"/>
    </location>
</feature>
<name>A0A412WZW2_9BACT</name>
<dbReference type="InterPro" id="IPR023997">
    <property type="entry name" value="TonB-dep_OMP_SusC/RagA_CS"/>
</dbReference>
<evidence type="ECO:0000256" key="4">
    <source>
        <dbReference type="ARBA" id="ARBA00022692"/>
    </source>
</evidence>
<dbReference type="NCBIfam" id="TIGR04057">
    <property type="entry name" value="SusC_RagA_signa"/>
    <property type="match status" value="1"/>
</dbReference>
<dbReference type="NCBIfam" id="TIGR04056">
    <property type="entry name" value="OMP_RagA_SusC"/>
    <property type="match status" value="1"/>
</dbReference>
<dbReference type="SUPFAM" id="SSF49464">
    <property type="entry name" value="Carboxypeptidase regulatory domain-like"/>
    <property type="match status" value="1"/>
</dbReference>
<evidence type="ECO:0000259" key="9">
    <source>
        <dbReference type="Pfam" id="PF07715"/>
    </source>
</evidence>
<evidence type="ECO:0000256" key="2">
    <source>
        <dbReference type="ARBA" id="ARBA00022448"/>
    </source>
</evidence>
<protein>
    <submittedName>
        <fullName evidence="10">SusC/RagA family TonB-linked outer membrane protein</fullName>
    </submittedName>
</protein>
<dbReference type="InterPro" id="IPR011662">
    <property type="entry name" value="Secretin/TonB_short_N"/>
</dbReference>
<evidence type="ECO:0000313" key="11">
    <source>
        <dbReference type="Proteomes" id="UP000283589"/>
    </source>
</evidence>
<sequence length="1202" mass="136067">MKKNCNLVRKRCFLFFLFLVFTTPFCQRVYSQEMKLSFSLKNATLKDVINEIKRVSVYDFVYSDPQLKSFRQRDVAFKDATIRQVLDDCLKDTELEYTINGNTIVLKLKSTKVDDESLKYVSGVVTDASGNPLPGATLLIKGTTTGMATNANGEYKIGVPKNGECTLIFSFMGMKTQYVKVGNKTKIDVKMEEDLTEVEEVVVTGYQNIDKRHLTSAVSSVKASDILTPGMTSIDQALEGRIPELVLMSNSGEVGATPRIRVRGTSTLLGNREPLWVLDGFIMHDPVNVSNDDLNNPDYINIIGNAIAGINPQDIERIDVLKDASATALYGTRAANGVIVVTTKKGAIGPARFSYNHSSKYTRRPRYTDRNINLMNSQQRVQFGKELSDLHYQFPSDMTMVGYEGALNSYYKGLSTYDEFVENVKWYETVNTDWFDILTRDTYSHDHTFGVSGGNNDIRYYVSVGYNRENGVSKTTYTDRYTARVNLDMTFSKMIKANFSMNGNVQKKNHLMSEIDAMDYAYNTTRALPCFNPDGSLYYYDKVAYGGVNKYSNKFRYNILNEIENSSNEYDGNTIGAMLDVKITPFTGLDISISGNYNRSGTLQEQWWGEKTNYVARWKNSEYEELPMTGTVGSCYLPYGGILKTTNSITEGYTFRTQVDYRKLFGENQQHMMMLMGGFELNGNTTRQISDENRGFVKDRGLQFIDELQNLDDYPKYKEWLNQNHRSIGYGISHQISGYFVLSYSYRNHFTLNVNGRFDASNKFGSRSNERFLPVWSVSGSWNLQENILRNVEFISELRLRGSFGIQGNMLEDQSPNLIIKQGTIDPIYNENVSSIARYPNPNLRWEETQQLDGGLEVGFFKSRLSMEFSVYSKKTTDCFTTVRVSSVNGVSGHSYIMNGGDLNNSGYSISLSATPVKTKDFQWKFSTYYSGNFNKVKTGSVENYTLADYLNGTALVDGIAVGSFYSYKFLGLNPSNGTPMFDDYNDRQHLLKYKTLEETVLMTMKKSGQRDPIFSGNFSNSFTYKNLSLSMNLSYSIGSKVRLFPLYSPVLSGVSSEMNVRKEFLNRWMAPGDESYTNIPVIMSPADPEYMKYISHFSGTQVSISHIQNFASNVWNMYDNSDLRVVSGSYLKCSSMTLRYNIASEWLKKTPFSNLSLSLNALNLFTISAKELKGQDPSQAGFAKPNLSVRPSYTFQFNVTF</sequence>
<evidence type="ECO:0000259" key="8">
    <source>
        <dbReference type="Pfam" id="PF07660"/>
    </source>
</evidence>
<evidence type="ECO:0000256" key="3">
    <source>
        <dbReference type="ARBA" id="ARBA00022452"/>
    </source>
</evidence>
<dbReference type="InterPro" id="IPR023996">
    <property type="entry name" value="TonB-dep_OMP_SusC/RagA"/>
</dbReference>
<keyword evidence="2 7" id="KW-0813">Transport</keyword>
<keyword evidence="3 7" id="KW-1134">Transmembrane beta strand</keyword>
<dbReference type="InterPro" id="IPR008969">
    <property type="entry name" value="CarboxyPept-like_regulatory"/>
</dbReference>
<dbReference type="SUPFAM" id="SSF56935">
    <property type="entry name" value="Porins"/>
    <property type="match status" value="1"/>
</dbReference>
<dbReference type="InterPro" id="IPR012910">
    <property type="entry name" value="Plug_dom"/>
</dbReference>
<dbReference type="InterPro" id="IPR036942">
    <property type="entry name" value="Beta-barrel_TonB_sf"/>
</dbReference>
<reference evidence="10 11" key="1">
    <citation type="submission" date="2018-08" db="EMBL/GenBank/DDBJ databases">
        <title>A genome reference for cultivated species of the human gut microbiota.</title>
        <authorList>
            <person name="Zou Y."/>
            <person name="Xue W."/>
            <person name="Luo G."/>
        </authorList>
    </citation>
    <scope>NUCLEOTIDE SEQUENCE [LARGE SCALE GENOMIC DNA]</scope>
    <source>
        <strain evidence="10 11">AF14-49</strain>
    </source>
</reference>
<evidence type="ECO:0000256" key="5">
    <source>
        <dbReference type="ARBA" id="ARBA00023136"/>
    </source>
</evidence>
<dbReference type="Pfam" id="PF13715">
    <property type="entry name" value="CarbopepD_reg_2"/>
    <property type="match status" value="1"/>
</dbReference>
<dbReference type="AlphaFoldDB" id="A0A412WZW2"/>
<keyword evidence="6 7" id="KW-0998">Cell outer membrane</keyword>
<dbReference type="Proteomes" id="UP000283589">
    <property type="component" value="Unassembled WGS sequence"/>
</dbReference>
<gene>
    <name evidence="10" type="ORF">DWW18_11685</name>
</gene>
<accession>A0A412WZW2</accession>
<keyword evidence="4 7" id="KW-0812">Transmembrane</keyword>
<comment type="subcellular location">
    <subcellularLocation>
        <location evidence="1 7">Cell outer membrane</location>
        <topology evidence="1 7">Multi-pass membrane protein</topology>
    </subcellularLocation>
</comment>